<dbReference type="EMBL" id="CP003531">
    <property type="protein sequence ID" value="AFK51084.1"/>
    <property type="molecule type" value="Genomic_DNA"/>
</dbReference>
<dbReference type="AlphaFoldDB" id="I3TE96"/>
<protein>
    <submittedName>
        <fullName evidence="2">Putative transcriptional regulator, CopG family</fullName>
    </submittedName>
</protein>
<dbReference type="HOGENOM" id="CLU_113319_3_0_2"/>
<dbReference type="RefSeq" id="WP_014737334.1">
    <property type="nucleotide sequence ID" value="NC_017954.1"/>
</dbReference>
<dbReference type="Gene3D" id="1.10.1220.10">
    <property type="entry name" value="Met repressor-like"/>
    <property type="match status" value="1"/>
</dbReference>
<dbReference type="InterPro" id="IPR013321">
    <property type="entry name" value="Arc_rbn_hlx_hlx"/>
</dbReference>
<dbReference type="InterPro" id="IPR045865">
    <property type="entry name" value="ACT-like_dom_sf"/>
</dbReference>
<dbReference type="InParanoid" id="I3TE96"/>
<gene>
    <name evidence="2" type="ordered locus">TCELL_0660</name>
</gene>
<dbReference type="KEGG" id="thg:TCELL_0660"/>
<dbReference type="PANTHER" id="PTHR34719">
    <property type="entry name" value="NICKEL-RESPONSIVE REGULATOR"/>
    <property type="match status" value="1"/>
</dbReference>
<feature type="domain" description="Predicted DNA-binding protein ribbon-helix-helix" evidence="1">
    <location>
        <begin position="2"/>
        <end position="42"/>
    </location>
</feature>
<dbReference type="STRING" id="1184251.TCELL_0660"/>
<dbReference type="Pfam" id="PF12651">
    <property type="entry name" value="RHH_3"/>
    <property type="match status" value="1"/>
</dbReference>
<dbReference type="OrthoDB" id="25654at2157"/>
<dbReference type="SUPFAM" id="SSF55021">
    <property type="entry name" value="ACT-like"/>
    <property type="match status" value="1"/>
</dbReference>
<dbReference type="PANTHER" id="PTHR34719:SF2">
    <property type="entry name" value="NICKEL-RESPONSIVE REGULATOR"/>
    <property type="match status" value="1"/>
</dbReference>
<organism evidence="2 3">
    <name type="scientific">Thermogladius calderae (strain DSM 22663 / VKM B-2946 / 1633)</name>
    <dbReference type="NCBI Taxonomy" id="1184251"/>
    <lineage>
        <taxon>Archaea</taxon>
        <taxon>Thermoproteota</taxon>
        <taxon>Thermoprotei</taxon>
        <taxon>Desulfurococcales</taxon>
        <taxon>Desulfurococcaceae</taxon>
        <taxon>Thermogladius</taxon>
    </lineage>
</organism>
<dbReference type="InterPro" id="IPR010985">
    <property type="entry name" value="Ribbon_hlx_hlx"/>
</dbReference>
<dbReference type="InterPro" id="IPR038733">
    <property type="entry name" value="Predicted_DNA_bind_prot_RHH"/>
</dbReference>
<name>I3TE96_THEC1</name>
<accession>I3TE96</accession>
<keyword evidence="3" id="KW-1185">Reference proteome</keyword>
<proteinExistence type="predicted"/>
<dbReference type="Proteomes" id="UP000005270">
    <property type="component" value="Chromosome"/>
</dbReference>
<sequence>MKRRRFGISLPEELACELDRISREHGLDRSSVIATAVEKYVEGMSHYKNRHECLGVCIAVTEGEPNLRLEEFREVVVGYYHNHAKGLCLNIFVLRGDSNKVLELYYKLKKSSKKTVLVPLH</sequence>
<evidence type="ECO:0000313" key="2">
    <source>
        <dbReference type="EMBL" id="AFK51084.1"/>
    </source>
</evidence>
<dbReference type="eggNOG" id="arCOG01008">
    <property type="taxonomic scope" value="Archaea"/>
</dbReference>
<dbReference type="SUPFAM" id="SSF47598">
    <property type="entry name" value="Ribbon-helix-helix"/>
    <property type="match status" value="1"/>
</dbReference>
<evidence type="ECO:0000313" key="3">
    <source>
        <dbReference type="Proteomes" id="UP000005270"/>
    </source>
</evidence>
<dbReference type="InterPro" id="IPR050192">
    <property type="entry name" value="CopG/NikR_regulator"/>
</dbReference>
<dbReference type="GeneID" id="13012973"/>
<dbReference type="GO" id="GO:0003677">
    <property type="term" value="F:DNA binding"/>
    <property type="evidence" value="ECO:0007669"/>
    <property type="project" value="TreeGrafter"/>
</dbReference>
<reference evidence="2 3" key="1">
    <citation type="journal article" date="2012" name="J. Bacteriol.">
        <title>Complete genome sequence of the hyperthermophilic cellulolytic Crenarchaeon 'Thermogladius cellulolyticus' 1633.</title>
        <authorList>
            <person name="Mardanov A.V."/>
            <person name="Kochetkova T.V."/>
            <person name="Beletsky A.V."/>
            <person name="Bonch-Osmolovskaya E.A."/>
            <person name="Ravin N.V."/>
            <person name="Skryabin K.G."/>
        </authorList>
    </citation>
    <scope>NUCLEOTIDE SEQUENCE [LARGE SCALE GENOMIC DNA]</scope>
    <source>
        <strain evidence="3">DSM 22663 / VKM B-2946 / 1633</strain>
    </source>
</reference>
<dbReference type="GO" id="GO:0006355">
    <property type="term" value="P:regulation of DNA-templated transcription"/>
    <property type="evidence" value="ECO:0007669"/>
    <property type="project" value="InterPro"/>
</dbReference>
<evidence type="ECO:0000259" key="1">
    <source>
        <dbReference type="Pfam" id="PF12651"/>
    </source>
</evidence>